<protein>
    <recommendedName>
        <fullName evidence="8">Glutamate--tRNA ligase</fullName>
        <ecNumber evidence="8">6.1.1.17</ecNumber>
    </recommendedName>
    <alternativeName>
        <fullName evidence="8">Glutamyl-tRNA synthetase</fullName>
        <shortName evidence="8">GluRS</shortName>
    </alternativeName>
</protein>
<accession>A0A0G1VAV3</accession>
<dbReference type="PANTHER" id="PTHR43311:SF1">
    <property type="entry name" value="GLUTAMYL-Q TRNA(ASP) SYNTHETASE"/>
    <property type="match status" value="1"/>
</dbReference>
<dbReference type="Gene3D" id="3.40.50.620">
    <property type="entry name" value="HUPs"/>
    <property type="match status" value="1"/>
</dbReference>
<name>A0A0G1VAV3_9BACT</name>
<dbReference type="InterPro" id="IPR001412">
    <property type="entry name" value="aa-tRNA-synth_I_CS"/>
</dbReference>
<evidence type="ECO:0000256" key="5">
    <source>
        <dbReference type="ARBA" id="ARBA00022840"/>
    </source>
</evidence>
<evidence type="ECO:0000313" key="12">
    <source>
        <dbReference type="Proteomes" id="UP000034879"/>
    </source>
</evidence>
<dbReference type="InterPro" id="IPR045462">
    <property type="entry name" value="aa-tRNA-synth_I_cd-bd"/>
</dbReference>
<dbReference type="Gene3D" id="1.10.10.350">
    <property type="match status" value="1"/>
</dbReference>
<evidence type="ECO:0000256" key="8">
    <source>
        <dbReference type="HAMAP-Rule" id="MF_00022"/>
    </source>
</evidence>
<dbReference type="PRINTS" id="PR00987">
    <property type="entry name" value="TRNASYNTHGLU"/>
</dbReference>
<dbReference type="GO" id="GO:0000049">
    <property type="term" value="F:tRNA binding"/>
    <property type="evidence" value="ECO:0007669"/>
    <property type="project" value="InterPro"/>
</dbReference>
<evidence type="ECO:0000259" key="10">
    <source>
        <dbReference type="Pfam" id="PF19269"/>
    </source>
</evidence>
<feature type="domain" description="Glutamyl/glutaminyl-tRNA synthetase class Ib catalytic" evidence="9">
    <location>
        <begin position="4"/>
        <end position="315"/>
    </location>
</feature>
<dbReference type="CDD" id="cd00808">
    <property type="entry name" value="GluRS_core"/>
    <property type="match status" value="1"/>
</dbReference>
<comment type="caution">
    <text evidence="11">The sequence shown here is derived from an EMBL/GenBank/DDBJ whole genome shotgun (WGS) entry which is preliminary data.</text>
</comment>
<dbReference type="InterPro" id="IPR014729">
    <property type="entry name" value="Rossmann-like_a/b/a_fold"/>
</dbReference>
<keyword evidence="8" id="KW-0963">Cytoplasm</keyword>
<feature type="domain" description="Aminoacyl-tRNA synthetase class I anticodon-binding" evidence="10">
    <location>
        <begin position="344"/>
        <end position="471"/>
    </location>
</feature>
<dbReference type="InterPro" id="IPR020058">
    <property type="entry name" value="Glu/Gln-tRNA-synth_Ib_cat-dom"/>
</dbReference>
<comment type="subunit">
    <text evidence="8">Monomer.</text>
</comment>
<evidence type="ECO:0000256" key="4">
    <source>
        <dbReference type="ARBA" id="ARBA00022833"/>
    </source>
</evidence>
<dbReference type="GO" id="GO:0008270">
    <property type="term" value="F:zinc ion binding"/>
    <property type="evidence" value="ECO:0007669"/>
    <property type="project" value="InterPro"/>
</dbReference>
<dbReference type="GO" id="GO:0005524">
    <property type="term" value="F:ATP binding"/>
    <property type="evidence" value="ECO:0007669"/>
    <property type="project" value="UniProtKB-UniRule"/>
</dbReference>
<dbReference type="EMBL" id="LCOJ01000016">
    <property type="protein sequence ID" value="KKU75328.1"/>
    <property type="molecule type" value="Genomic_DNA"/>
</dbReference>
<dbReference type="InterPro" id="IPR008925">
    <property type="entry name" value="aa_tRNA-synth_I_cd-bd_sf"/>
</dbReference>
<reference evidence="11 12" key="1">
    <citation type="journal article" date="2015" name="Nature">
        <title>rRNA introns, odd ribosomes, and small enigmatic genomes across a large radiation of phyla.</title>
        <authorList>
            <person name="Brown C.T."/>
            <person name="Hug L.A."/>
            <person name="Thomas B.C."/>
            <person name="Sharon I."/>
            <person name="Castelle C.J."/>
            <person name="Singh A."/>
            <person name="Wilkins M.J."/>
            <person name="Williams K.H."/>
            <person name="Banfield J.F."/>
        </authorList>
    </citation>
    <scope>NUCLEOTIDE SEQUENCE [LARGE SCALE GENOMIC DNA]</scope>
</reference>
<evidence type="ECO:0000256" key="2">
    <source>
        <dbReference type="ARBA" id="ARBA00022723"/>
    </source>
</evidence>
<dbReference type="GO" id="GO:0005829">
    <property type="term" value="C:cytosol"/>
    <property type="evidence" value="ECO:0007669"/>
    <property type="project" value="TreeGrafter"/>
</dbReference>
<evidence type="ECO:0000256" key="1">
    <source>
        <dbReference type="ARBA" id="ARBA00022598"/>
    </source>
</evidence>
<keyword evidence="3 8" id="KW-0547">Nucleotide-binding</keyword>
<keyword evidence="4" id="KW-0862">Zinc</keyword>
<dbReference type="SUPFAM" id="SSF52374">
    <property type="entry name" value="Nucleotidylyl transferase"/>
    <property type="match status" value="1"/>
</dbReference>
<dbReference type="Pfam" id="PF19269">
    <property type="entry name" value="Anticodon_2"/>
    <property type="match status" value="1"/>
</dbReference>
<sequence>MSDKVVTRFAPSPTGFMHVGNLRTGLFAWLLARKNNGTFILRIEDTDKKREVEGSIEHIKKSLQWIGMDWDEGPDIGGPHAPYVQSERLDLYKSYGKKLIEKGFAYADPYTGEDLETLRKKADEEKRPFLYRDHRPENPPVWDGTKPLRLRVPEIKKYSWTDAVWGELSAGEEALDDFVLIKSDGYPTYNFAHIVDDIEMGVTHVMRGQEFISSTPKYLSVYEALGATPPVFATTPPVMSSEGKKKLGKRDGAKDVLEYQKEGYLPEAMMNFLALLGWNPGGEKEVFTKEELIKLFDLNKIQRSGGQFGDEKLDWLNKEHIKLLPKLEVEKNILAWLPEGMRNPKLVPVIMDRIHKWSDVKEMAGRGELDLFLQASQIDKNKLIFKNTAPEKISENLKSAAETMEKIPDGDFTEANIKNVLMELAEKLPSRGELLHPVRYALSGLDKSPDPFIIASIIGKNETISRLQKAI</sequence>
<comment type="subcellular location">
    <subcellularLocation>
        <location evidence="8">Cytoplasm</location>
    </subcellularLocation>
</comment>
<feature type="binding site" evidence="8">
    <location>
        <position position="249"/>
    </location>
    <ligand>
        <name>ATP</name>
        <dbReference type="ChEBI" id="CHEBI:30616"/>
    </ligand>
</feature>
<comment type="catalytic activity">
    <reaction evidence="8">
        <text>tRNA(Glu) + L-glutamate + ATP = L-glutamyl-tRNA(Glu) + AMP + diphosphate</text>
        <dbReference type="Rhea" id="RHEA:23540"/>
        <dbReference type="Rhea" id="RHEA-COMP:9663"/>
        <dbReference type="Rhea" id="RHEA-COMP:9680"/>
        <dbReference type="ChEBI" id="CHEBI:29985"/>
        <dbReference type="ChEBI" id="CHEBI:30616"/>
        <dbReference type="ChEBI" id="CHEBI:33019"/>
        <dbReference type="ChEBI" id="CHEBI:78442"/>
        <dbReference type="ChEBI" id="CHEBI:78520"/>
        <dbReference type="ChEBI" id="CHEBI:456215"/>
        <dbReference type="EC" id="6.1.1.17"/>
    </reaction>
</comment>
<dbReference type="GO" id="GO:0004818">
    <property type="term" value="F:glutamate-tRNA ligase activity"/>
    <property type="evidence" value="ECO:0007669"/>
    <property type="project" value="UniProtKB-UniRule"/>
</dbReference>
<comment type="similarity">
    <text evidence="8">Belongs to the class-I aminoacyl-tRNA synthetase family. Glutamate--tRNA ligase type 1 subfamily.</text>
</comment>
<comment type="function">
    <text evidence="8">Catalyzes the attachment of glutamate to tRNA(Glu) in a two-step reaction: glutamate is first activated by ATP to form Glu-AMP and then transferred to the acceptor end of tRNA(Glu).</text>
</comment>
<dbReference type="SUPFAM" id="SSF48163">
    <property type="entry name" value="An anticodon-binding domain of class I aminoacyl-tRNA synthetases"/>
    <property type="match status" value="1"/>
</dbReference>
<dbReference type="InterPro" id="IPR033910">
    <property type="entry name" value="GluRS_core"/>
</dbReference>
<evidence type="ECO:0000259" key="9">
    <source>
        <dbReference type="Pfam" id="PF00749"/>
    </source>
</evidence>
<evidence type="ECO:0000256" key="3">
    <source>
        <dbReference type="ARBA" id="ARBA00022741"/>
    </source>
</evidence>
<dbReference type="AlphaFoldDB" id="A0A0G1VAV3"/>
<dbReference type="GO" id="GO:0006424">
    <property type="term" value="P:glutamyl-tRNA aminoacylation"/>
    <property type="evidence" value="ECO:0007669"/>
    <property type="project" value="UniProtKB-UniRule"/>
</dbReference>
<gene>
    <name evidence="8" type="primary">gltX</name>
    <name evidence="11" type="ORF">UY01_C0016G0018</name>
</gene>
<dbReference type="InterPro" id="IPR004527">
    <property type="entry name" value="Glu-tRNA-ligase_bac/mito"/>
</dbReference>
<dbReference type="PATRIC" id="fig|1618749.3.peg.388"/>
<dbReference type="InterPro" id="IPR020751">
    <property type="entry name" value="aa-tRNA-synth_I_codon-bd_sub2"/>
</dbReference>
<comment type="caution">
    <text evidence="8">Lacks conserved residue(s) required for the propagation of feature annotation.</text>
</comment>
<dbReference type="HAMAP" id="MF_00022">
    <property type="entry name" value="Glu_tRNA_synth_type1"/>
    <property type="match status" value="1"/>
</dbReference>
<evidence type="ECO:0000313" key="11">
    <source>
        <dbReference type="EMBL" id="KKU75328.1"/>
    </source>
</evidence>
<dbReference type="InterPro" id="IPR000924">
    <property type="entry name" value="Glu/Gln-tRNA-synth"/>
</dbReference>
<dbReference type="PROSITE" id="PS00178">
    <property type="entry name" value="AA_TRNA_LIGASE_I"/>
    <property type="match status" value="1"/>
</dbReference>
<keyword evidence="6 8" id="KW-0648">Protein biosynthesis</keyword>
<evidence type="ECO:0000256" key="6">
    <source>
        <dbReference type="ARBA" id="ARBA00022917"/>
    </source>
</evidence>
<organism evidence="11 12">
    <name type="scientific">Candidatus Nomurabacteria bacterium GW2011_GWB1_47_6</name>
    <dbReference type="NCBI Taxonomy" id="1618749"/>
    <lineage>
        <taxon>Bacteria</taxon>
        <taxon>Candidatus Nomuraibacteriota</taxon>
    </lineage>
</organism>
<keyword evidence="2" id="KW-0479">Metal-binding</keyword>
<dbReference type="Proteomes" id="UP000034879">
    <property type="component" value="Unassembled WGS sequence"/>
</dbReference>
<dbReference type="NCBIfam" id="TIGR00464">
    <property type="entry name" value="gltX_bact"/>
    <property type="match status" value="1"/>
</dbReference>
<evidence type="ECO:0000256" key="7">
    <source>
        <dbReference type="ARBA" id="ARBA00023146"/>
    </source>
</evidence>
<dbReference type="InterPro" id="IPR049940">
    <property type="entry name" value="GluQ/Sye"/>
</dbReference>
<dbReference type="PANTHER" id="PTHR43311">
    <property type="entry name" value="GLUTAMATE--TRNA LIGASE"/>
    <property type="match status" value="1"/>
</dbReference>
<keyword evidence="1 8" id="KW-0436">Ligase</keyword>
<dbReference type="EC" id="6.1.1.17" evidence="8"/>
<dbReference type="Pfam" id="PF00749">
    <property type="entry name" value="tRNA-synt_1c"/>
    <property type="match status" value="1"/>
</dbReference>
<proteinExistence type="inferred from homology"/>
<keyword evidence="7 8" id="KW-0030">Aminoacyl-tRNA synthetase</keyword>
<keyword evidence="5 8" id="KW-0067">ATP-binding</keyword>
<feature type="short sequence motif" description="'HIGH' region" evidence="8">
    <location>
        <begin position="11"/>
        <end position="21"/>
    </location>
</feature>